<dbReference type="InterPro" id="IPR010869">
    <property type="entry name" value="DUF1501"/>
</dbReference>
<dbReference type="RefSeq" id="WP_197740770.1">
    <property type="nucleotide sequence ID" value="NZ_LR593887.1"/>
</dbReference>
<dbReference type="KEGG" id="tim:GMBLW1_45670"/>
<proteinExistence type="predicted"/>
<dbReference type="Proteomes" id="UP000464378">
    <property type="component" value="Chromosome"/>
</dbReference>
<organism evidence="1">
    <name type="scientific">Tuwongella immobilis</name>
    <dbReference type="NCBI Taxonomy" id="692036"/>
    <lineage>
        <taxon>Bacteria</taxon>
        <taxon>Pseudomonadati</taxon>
        <taxon>Planctomycetota</taxon>
        <taxon>Planctomycetia</taxon>
        <taxon>Gemmatales</taxon>
        <taxon>Gemmataceae</taxon>
        <taxon>Tuwongella</taxon>
    </lineage>
</organism>
<dbReference type="PROSITE" id="PS51318">
    <property type="entry name" value="TAT"/>
    <property type="match status" value="1"/>
</dbReference>
<dbReference type="Pfam" id="PF07394">
    <property type="entry name" value="DUF1501"/>
    <property type="match status" value="1"/>
</dbReference>
<sequence>MGHVHHRHAFESLNPLVPEGLTVLSRRNLLKSSLAGMAGISLPGLLRQKALANRTGGSSPSGKSIILLWMTGGPSHIDTLDPKPDRPIENRGPFGTISTKLPGVRVCEYLPKLAGMLDRFTVIRSVDARGSNHEPNTVFQTANRTAEPRENREASLYPAIASVVAKHHGANQPGMPPYVAFMKSRSHLAFGGYLGKAYDPFIADTAAKLPLVDVVGKPTGRTSQGDIFRLAKGLSYERMQDRRSLASQFDSLRRDLDTNGSMALMDRYEQEAVDMLVGGRMQAAFDLSKEPQSVRDRYGSHLWCQQALIARRLVEAGSTFVTLDLSYHPASGTWDTHGDNIPRMAASGTGYARCYPPSII</sequence>
<dbReference type="AlphaFoldDB" id="A0A6C2YT38"/>
<dbReference type="EMBL" id="LR593887">
    <property type="protein sequence ID" value="VTS06613.1"/>
    <property type="molecule type" value="Genomic_DNA"/>
</dbReference>
<dbReference type="EMBL" id="LR586016">
    <property type="protein sequence ID" value="VIP04626.1"/>
    <property type="molecule type" value="Genomic_DNA"/>
</dbReference>
<gene>
    <name evidence="1" type="ORF">GMBLW1_45670</name>
</gene>
<keyword evidence="2" id="KW-1185">Reference proteome</keyword>
<dbReference type="InterPro" id="IPR006311">
    <property type="entry name" value="TAT_signal"/>
</dbReference>
<accession>A0A6C2YT38</accession>
<evidence type="ECO:0000313" key="1">
    <source>
        <dbReference type="EMBL" id="VIP04626.1"/>
    </source>
</evidence>
<reference evidence="1" key="1">
    <citation type="submission" date="2019-04" db="EMBL/GenBank/DDBJ databases">
        <authorList>
            <consortium name="Science for Life Laboratories"/>
        </authorList>
    </citation>
    <scope>NUCLEOTIDE SEQUENCE</scope>
    <source>
        <strain evidence="1">MBLW1</strain>
    </source>
</reference>
<dbReference type="InParanoid" id="A0A6C2YT38"/>
<evidence type="ECO:0000313" key="2">
    <source>
        <dbReference type="Proteomes" id="UP000464378"/>
    </source>
</evidence>
<evidence type="ECO:0008006" key="3">
    <source>
        <dbReference type="Google" id="ProtNLM"/>
    </source>
</evidence>
<name>A0A6C2YT38_9BACT</name>
<protein>
    <recommendedName>
        <fullName evidence="3">DUF1501 domain-containing protein</fullName>
    </recommendedName>
</protein>